<dbReference type="CDD" id="cd00190">
    <property type="entry name" value="Tryp_SPc"/>
    <property type="match status" value="1"/>
</dbReference>
<dbReference type="GO" id="GO:0007586">
    <property type="term" value="P:digestion"/>
    <property type="evidence" value="ECO:0007669"/>
    <property type="project" value="UniProtKB-KW"/>
</dbReference>
<evidence type="ECO:0000256" key="10">
    <source>
        <dbReference type="SAM" id="MobiDB-lite"/>
    </source>
</evidence>
<dbReference type="GO" id="GO:0006508">
    <property type="term" value="P:proteolysis"/>
    <property type="evidence" value="ECO:0007669"/>
    <property type="project" value="UniProtKB-KW"/>
</dbReference>
<keyword evidence="5" id="KW-0720">Serine protease</keyword>
<dbReference type="PROSITE" id="PS00134">
    <property type="entry name" value="TRYPSIN_HIS"/>
    <property type="match status" value="1"/>
</dbReference>
<evidence type="ECO:0000256" key="9">
    <source>
        <dbReference type="ARBA" id="ARBA00038868"/>
    </source>
</evidence>
<evidence type="ECO:0000313" key="12">
    <source>
        <dbReference type="EMBL" id="CAH2099078.1"/>
    </source>
</evidence>
<feature type="compositionally biased region" description="Low complexity" evidence="10">
    <location>
        <begin position="1"/>
        <end position="17"/>
    </location>
</feature>
<evidence type="ECO:0000256" key="1">
    <source>
        <dbReference type="ARBA" id="ARBA00007664"/>
    </source>
</evidence>
<comment type="caution">
    <text evidence="12">The sequence shown here is derived from an EMBL/GenBank/DDBJ whole genome shotgun (WGS) entry which is preliminary data.</text>
</comment>
<dbReference type="Proteomes" id="UP001153954">
    <property type="component" value="Unassembled WGS sequence"/>
</dbReference>
<organism evidence="12 13">
    <name type="scientific">Euphydryas editha</name>
    <name type="common">Edith's checkerspot</name>
    <dbReference type="NCBI Taxonomy" id="104508"/>
    <lineage>
        <taxon>Eukaryota</taxon>
        <taxon>Metazoa</taxon>
        <taxon>Ecdysozoa</taxon>
        <taxon>Arthropoda</taxon>
        <taxon>Hexapoda</taxon>
        <taxon>Insecta</taxon>
        <taxon>Pterygota</taxon>
        <taxon>Neoptera</taxon>
        <taxon>Endopterygota</taxon>
        <taxon>Lepidoptera</taxon>
        <taxon>Glossata</taxon>
        <taxon>Ditrysia</taxon>
        <taxon>Papilionoidea</taxon>
        <taxon>Nymphalidae</taxon>
        <taxon>Nymphalinae</taxon>
        <taxon>Euphydryas</taxon>
    </lineage>
</organism>
<feature type="domain" description="Peptidase S1" evidence="11">
    <location>
        <begin position="123"/>
        <end position="336"/>
    </location>
</feature>
<keyword evidence="2" id="KW-0645">Protease</keyword>
<dbReference type="InterPro" id="IPR018114">
    <property type="entry name" value="TRYPSIN_HIS"/>
</dbReference>
<dbReference type="InterPro" id="IPR001314">
    <property type="entry name" value="Peptidase_S1A"/>
</dbReference>
<evidence type="ECO:0000256" key="8">
    <source>
        <dbReference type="ARBA" id="ARBA00036320"/>
    </source>
</evidence>
<keyword evidence="6" id="KW-0865">Zymogen</keyword>
<dbReference type="PRINTS" id="PR00722">
    <property type="entry name" value="CHYMOTRYPSIN"/>
</dbReference>
<accession>A0AAU9UM51</accession>
<dbReference type="InterPro" id="IPR050430">
    <property type="entry name" value="Peptidase_S1"/>
</dbReference>
<dbReference type="GO" id="GO:0004252">
    <property type="term" value="F:serine-type endopeptidase activity"/>
    <property type="evidence" value="ECO:0007669"/>
    <property type="project" value="UniProtKB-EC"/>
</dbReference>
<keyword evidence="4" id="KW-0378">Hydrolase</keyword>
<dbReference type="InterPro" id="IPR043504">
    <property type="entry name" value="Peptidase_S1_PA_chymotrypsin"/>
</dbReference>
<dbReference type="EMBL" id="CAKOGL010000021">
    <property type="protein sequence ID" value="CAH2099078.1"/>
    <property type="molecule type" value="Genomic_DNA"/>
</dbReference>
<evidence type="ECO:0000256" key="4">
    <source>
        <dbReference type="ARBA" id="ARBA00022801"/>
    </source>
</evidence>
<evidence type="ECO:0000256" key="7">
    <source>
        <dbReference type="ARBA" id="ARBA00023157"/>
    </source>
</evidence>
<evidence type="ECO:0000259" key="11">
    <source>
        <dbReference type="PROSITE" id="PS50240"/>
    </source>
</evidence>
<dbReference type="InterPro" id="IPR001254">
    <property type="entry name" value="Trypsin_dom"/>
</dbReference>
<dbReference type="SMART" id="SM00020">
    <property type="entry name" value="Tryp_SPc"/>
    <property type="match status" value="1"/>
</dbReference>
<keyword evidence="3" id="KW-0222">Digestion</keyword>
<dbReference type="PROSITE" id="PS50240">
    <property type="entry name" value="TRYPSIN_DOM"/>
    <property type="match status" value="1"/>
</dbReference>
<keyword evidence="7" id="KW-1015">Disulfide bond</keyword>
<evidence type="ECO:0000256" key="2">
    <source>
        <dbReference type="ARBA" id="ARBA00022670"/>
    </source>
</evidence>
<evidence type="ECO:0000256" key="5">
    <source>
        <dbReference type="ARBA" id="ARBA00022825"/>
    </source>
</evidence>
<dbReference type="PANTHER" id="PTHR24276:SF97">
    <property type="entry name" value="GH13245P2-RELATED"/>
    <property type="match status" value="1"/>
</dbReference>
<gene>
    <name evidence="12" type="ORF">EEDITHA_LOCUS14118</name>
</gene>
<feature type="region of interest" description="Disordered" evidence="10">
    <location>
        <begin position="68"/>
        <end position="109"/>
    </location>
</feature>
<comment type="catalytic activity">
    <reaction evidence="8">
        <text>Preferential cleavage: Arg-|-Xaa, Lys-|-Xaa.</text>
        <dbReference type="EC" id="3.4.21.4"/>
    </reaction>
</comment>
<reference evidence="12" key="1">
    <citation type="submission" date="2022-03" db="EMBL/GenBank/DDBJ databases">
        <authorList>
            <person name="Tunstrom K."/>
        </authorList>
    </citation>
    <scope>NUCLEOTIDE SEQUENCE</scope>
</reference>
<dbReference type="SUPFAM" id="SSF50494">
    <property type="entry name" value="Trypsin-like serine proteases"/>
    <property type="match status" value="1"/>
</dbReference>
<dbReference type="AlphaFoldDB" id="A0AAU9UM51"/>
<keyword evidence="13" id="KW-1185">Reference proteome</keyword>
<dbReference type="Pfam" id="PF00089">
    <property type="entry name" value="Trypsin"/>
    <property type="match status" value="1"/>
</dbReference>
<sequence length="337" mass="37876">MNASANTNNYNTKNNSIKTKDSESGKKPFYNFCYNNNTERKRPDTPTFADIVKTKVDVHSEESTLNLLKTDARSTPRAIKSQSRNGQVKTKEKNTEMNESSANAKETDERDDKVKFSELFIRILGGSDISIEQAAYSVNYGDICGGVLLHKKWVLTAAHCGIESTYIRVGTRHRLGGLKIKIKNHIIHPLYQKDHTFDYDVQLLELYRQLRFGETVNNIAISSGEFEEHINIAGWGYGMEKGDYKDILQQVKIPVVPFEKCQKVDQPWYNNTLTSRMFCAGGKNGDACQGDSGSGAVSNGRLIGISSFGFGCGRVPGVYINVSRPYIREWLRRYTGV</sequence>
<dbReference type="InterPro" id="IPR009003">
    <property type="entry name" value="Peptidase_S1_PA"/>
</dbReference>
<feature type="region of interest" description="Disordered" evidence="10">
    <location>
        <begin position="1"/>
        <end position="27"/>
    </location>
</feature>
<proteinExistence type="inferred from homology"/>
<evidence type="ECO:0000256" key="6">
    <source>
        <dbReference type="ARBA" id="ARBA00023145"/>
    </source>
</evidence>
<evidence type="ECO:0000313" key="13">
    <source>
        <dbReference type="Proteomes" id="UP001153954"/>
    </source>
</evidence>
<dbReference type="Gene3D" id="2.40.10.10">
    <property type="entry name" value="Trypsin-like serine proteases"/>
    <property type="match status" value="1"/>
</dbReference>
<protein>
    <recommendedName>
        <fullName evidence="9">trypsin</fullName>
        <ecNumber evidence="9">3.4.21.4</ecNumber>
    </recommendedName>
</protein>
<comment type="similarity">
    <text evidence="1">Belongs to the peptidase S1 family.</text>
</comment>
<name>A0AAU9UM51_EUPED</name>
<dbReference type="PANTHER" id="PTHR24276">
    <property type="entry name" value="POLYSERASE-RELATED"/>
    <property type="match status" value="1"/>
</dbReference>
<dbReference type="EC" id="3.4.21.4" evidence="9"/>
<evidence type="ECO:0000256" key="3">
    <source>
        <dbReference type="ARBA" id="ARBA00022757"/>
    </source>
</evidence>